<proteinExistence type="predicted"/>
<protein>
    <submittedName>
        <fullName evidence="5">Tetratricopeptide repeat protein 17-like</fullName>
    </submittedName>
</protein>
<evidence type="ECO:0000256" key="4">
    <source>
        <dbReference type="SAM" id="Phobius"/>
    </source>
</evidence>
<dbReference type="SUPFAM" id="SSF48452">
    <property type="entry name" value="TPR-like"/>
    <property type="match status" value="1"/>
</dbReference>
<dbReference type="InterPro" id="IPR011990">
    <property type="entry name" value="TPR-like_helical_dom_sf"/>
</dbReference>
<evidence type="ECO:0000256" key="1">
    <source>
        <dbReference type="PROSITE-ProRule" id="PRU00339"/>
    </source>
</evidence>
<feature type="transmembrane region" description="Helical" evidence="4">
    <location>
        <begin position="357"/>
        <end position="376"/>
    </location>
</feature>
<feature type="region of interest" description="Disordered" evidence="3">
    <location>
        <begin position="145"/>
        <end position="176"/>
    </location>
</feature>
<feature type="transmembrane region" description="Helical" evidence="4">
    <location>
        <begin position="6"/>
        <end position="26"/>
    </location>
</feature>
<dbReference type="InterPro" id="IPR052630">
    <property type="entry name" value="TTC17"/>
</dbReference>
<dbReference type="SMART" id="SM00028">
    <property type="entry name" value="TPR"/>
    <property type="match status" value="2"/>
</dbReference>
<feature type="repeat" description="TPR" evidence="1">
    <location>
        <begin position="232"/>
        <end position="265"/>
    </location>
</feature>
<dbReference type="GO" id="GO:0015629">
    <property type="term" value="C:actin cytoskeleton"/>
    <property type="evidence" value="ECO:0007669"/>
    <property type="project" value="TreeGrafter"/>
</dbReference>
<evidence type="ECO:0000256" key="3">
    <source>
        <dbReference type="SAM" id="MobiDB-lite"/>
    </source>
</evidence>
<dbReference type="PROSITE" id="PS50005">
    <property type="entry name" value="TPR"/>
    <property type="match status" value="1"/>
</dbReference>
<keyword evidence="4" id="KW-0812">Transmembrane</keyword>
<evidence type="ECO:0000313" key="6">
    <source>
        <dbReference type="Proteomes" id="UP001165289"/>
    </source>
</evidence>
<sequence length="418" mass="48196">MTHSSSLSLWVYGVFIFIGSNSLCVTHWKLDKDSKKVVPIETKDTPKHLAAGGYFQDDNEEIISTLKQRYKRVEADNIIESTDTHKKINEKCSVFPCDSEEDINTDINEIRTNKIDFEIRTLSRSDSIEDSVTETVLEQPDYEKKIPKTPWKSPVKGNEPFQEVGLNCGRPPKETRYDHLEGVKKRREHPPYPEPDVIMIFKKENSLESNEETLRKVERNLKEEMKRKPLTSNILNQVGNYWRIRGNTYLAIECFRKALSRKTDNADVLLNLARVLYNLNYQNDAAYLAKISLQVQSPEQNSWLQHFTLGEVLESMGKLQEARIHYDHAHRLNPSFELSDLALKRITATEERTSNPYTLIFIIILALSVLCIVYTLNSIPPDEEFLLAQAQLDLITQNHKVANGKNRKVNSVYKKTGK</sequence>
<dbReference type="GO" id="GO:0030041">
    <property type="term" value="P:actin filament polymerization"/>
    <property type="evidence" value="ECO:0007669"/>
    <property type="project" value="TreeGrafter"/>
</dbReference>
<keyword evidence="6" id="KW-1185">Reference proteome</keyword>
<reference evidence="5 6" key="1">
    <citation type="journal article" date="2023" name="BMC Biol.">
        <title>The compact genome of the sponge Oopsacas minuta (Hexactinellida) is lacking key metazoan core genes.</title>
        <authorList>
            <person name="Santini S."/>
            <person name="Schenkelaars Q."/>
            <person name="Jourda C."/>
            <person name="Duchesne M."/>
            <person name="Belahbib H."/>
            <person name="Rocher C."/>
            <person name="Selva M."/>
            <person name="Riesgo A."/>
            <person name="Vervoort M."/>
            <person name="Leys S.P."/>
            <person name="Kodjabachian L."/>
            <person name="Le Bivic A."/>
            <person name="Borchiellini C."/>
            <person name="Claverie J.M."/>
            <person name="Renard E."/>
        </authorList>
    </citation>
    <scope>NUCLEOTIDE SEQUENCE [LARGE SCALE GENOMIC DNA]</scope>
    <source>
        <strain evidence="5">SPO-2</strain>
    </source>
</reference>
<keyword evidence="4" id="KW-0472">Membrane</keyword>
<evidence type="ECO:0000313" key="5">
    <source>
        <dbReference type="EMBL" id="KAI6652669.1"/>
    </source>
</evidence>
<evidence type="ECO:0000256" key="2">
    <source>
        <dbReference type="SAM" id="Coils"/>
    </source>
</evidence>
<dbReference type="PANTHER" id="PTHR16091:SF3">
    <property type="entry name" value="TETRATRICOPEPTIDE REPEAT PROTEIN 17"/>
    <property type="match status" value="1"/>
</dbReference>
<dbReference type="InterPro" id="IPR019734">
    <property type="entry name" value="TPR_rpt"/>
</dbReference>
<keyword evidence="1" id="KW-0802">TPR repeat</keyword>
<feature type="coiled-coil region" evidence="2">
    <location>
        <begin position="200"/>
        <end position="227"/>
    </location>
</feature>
<dbReference type="Gene3D" id="1.25.40.10">
    <property type="entry name" value="Tetratricopeptide repeat domain"/>
    <property type="match status" value="1"/>
</dbReference>
<gene>
    <name evidence="5" type="ORF">LOD99_4452</name>
</gene>
<dbReference type="GO" id="GO:0005737">
    <property type="term" value="C:cytoplasm"/>
    <property type="evidence" value="ECO:0007669"/>
    <property type="project" value="TreeGrafter"/>
</dbReference>
<dbReference type="AlphaFoldDB" id="A0AAV7JVL9"/>
<organism evidence="5 6">
    <name type="scientific">Oopsacas minuta</name>
    <dbReference type="NCBI Taxonomy" id="111878"/>
    <lineage>
        <taxon>Eukaryota</taxon>
        <taxon>Metazoa</taxon>
        <taxon>Porifera</taxon>
        <taxon>Hexactinellida</taxon>
        <taxon>Hexasterophora</taxon>
        <taxon>Lyssacinosida</taxon>
        <taxon>Leucopsacidae</taxon>
        <taxon>Oopsacas</taxon>
    </lineage>
</organism>
<name>A0AAV7JVL9_9METZ</name>
<dbReference type="PANTHER" id="PTHR16091">
    <property type="entry name" value="TTC17 PROTEIN"/>
    <property type="match status" value="1"/>
</dbReference>
<dbReference type="Proteomes" id="UP001165289">
    <property type="component" value="Unassembled WGS sequence"/>
</dbReference>
<comment type="caution">
    <text evidence="5">The sequence shown here is derived from an EMBL/GenBank/DDBJ whole genome shotgun (WGS) entry which is preliminary data.</text>
</comment>
<keyword evidence="2" id="KW-0175">Coiled coil</keyword>
<accession>A0AAV7JVL9</accession>
<dbReference type="EMBL" id="JAKMXF010000298">
    <property type="protein sequence ID" value="KAI6652669.1"/>
    <property type="molecule type" value="Genomic_DNA"/>
</dbReference>
<keyword evidence="4" id="KW-1133">Transmembrane helix</keyword>